<keyword evidence="1" id="KW-0732">Signal</keyword>
<organism evidence="2 3">
    <name type="scientific">Meganyctiphanes norvegica</name>
    <name type="common">Northern krill</name>
    <name type="synonym">Thysanopoda norvegica</name>
    <dbReference type="NCBI Taxonomy" id="48144"/>
    <lineage>
        <taxon>Eukaryota</taxon>
        <taxon>Metazoa</taxon>
        <taxon>Ecdysozoa</taxon>
        <taxon>Arthropoda</taxon>
        <taxon>Crustacea</taxon>
        <taxon>Multicrustacea</taxon>
        <taxon>Malacostraca</taxon>
        <taxon>Eumalacostraca</taxon>
        <taxon>Eucarida</taxon>
        <taxon>Euphausiacea</taxon>
        <taxon>Euphausiidae</taxon>
        <taxon>Meganyctiphanes</taxon>
    </lineage>
</organism>
<reference evidence="2 3" key="1">
    <citation type="submission" date="2024-05" db="EMBL/GenBank/DDBJ databases">
        <authorList>
            <person name="Wallberg A."/>
        </authorList>
    </citation>
    <scope>NUCLEOTIDE SEQUENCE [LARGE SCALE GENOMIC DNA]</scope>
</reference>
<comment type="caution">
    <text evidence="2">The sequence shown here is derived from an EMBL/GenBank/DDBJ whole genome shotgun (WGS) entry which is preliminary data.</text>
</comment>
<evidence type="ECO:0000313" key="2">
    <source>
        <dbReference type="EMBL" id="CAL4136318.1"/>
    </source>
</evidence>
<dbReference type="Proteomes" id="UP001497623">
    <property type="component" value="Unassembled WGS sequence"/>
</dbReference>
<sequence>INSDNMWLLIAVLDCEFLLFSESNNHRTDGGLIDYLVCADDAQLSPLNHHKMYASSASSIEIDTKKIVYLTFIAYVITGCYSLRTNIKHLKIVTKFDEDFGLPYIFVVQPAGHPDDLTSK</sequence>
<dbReference type="AlphaFoldDB" id="A0AAV2RPF9"/>
<gene>
    <name evidence="2" type="ORF">MNOR_LOCUS27785</name>
</gene>
<evidence type="ECO:0008006" key="4">
    <source>
        <dbReference type="Google" id="ProtNLM"/>
    </source>
</evidence>
<accession>A0AAV2RPF9</accession>
<protein>
    <recommendedName>
        <fullName evidence="4">Trafficking protein particle complex subunit 2-like protein</fullName>
    </recommendedName>
</protein>
<feature type="non-terminal residue" evidence="2">
    <location>
        <position position="1"/>
    </location>
</feature>
<evidence type="ECO:0000256" key="1">
    <source>
        <dbReference type="SAM" id="SignalP"/>
    </source>
</evidence>
<evidence type="ECO:0000313" key="3">
    <source>
        <dbReference type="Proteomes" id="UP001497623"/>
    </source>
</evidence>
<feature type="chain" id="PRO_5043797164" description="Trafficking protein particle complex subunit 2-like protein" evidence="1">
    <location>
        <begin position="24"/>
        <end position="120"/>
    </location>
</feature>
<feature type="signal peptide" evidence="1">
    <location>
        <begin position="1"/>
        <end position="23"/>
    </location>
</feature>
<proteinExistence type="predicted"/>
<name>A0AAV2RPF9_MEGNR</name>
<keyword evidence="3" id="KW-1185">Reference proteome</keyword>
<dbReference type="EMBL" id="CAXKWB010029748">
    <property type="protein sequence ID" value="CAL4136318.1"/>
    <property type="molecule type" value="Genomic_DNA"/>
</dbReference>